<dbReference type="KEGG" id="tng:GSTEN00035834G001"/>
<comment type="caution">
    <text evidence="2">The sequence shown here is derived from an EMBL/GenBank/DDBJ whole genome shotgun (WGS) entry which is preliminary data.</text>
</comment>
<proteinExistence type="predicted"/>
<keyword evidence="1" id="KW-0472">Membrane</keyword>
<evidence type="ECO:0000313" key="2">
    <source>
        <dbReference type="EMBL" id="CAG13270.1"/>
    </source>
</evidence>
<organism evidence="2">
    <name type="scientific">Tetraodon nigroviridis</name>
    <name type="common">Spotted green pufferfish</name>
    <name type="synonym">Chelonodon nigroviridis</name>
    <dbReference type="NCBI Taxonomy" id="99883"/>
    <lineage>
        <taxon>Eukaryota</taxon>
        <taxon>Metazoa</taxon>
        <taxon>Chordata</taxon>
        <taxon>Craniata</taxon>
        <taxon>Vertebrata</taxon>
        <taxon>Euteleostomi</taxon>
        <taxon>Actinopterygii</taxon>
        <taxon>Neopterygii</taxon>
        <taxon>Teleostei</taxon>
        <taxon>Neoteleostei</taxon>
        <taxon>Acanthomorphata</taxon>
        <taxon>Eupercaria</taxon>
        <taxon>Tetraodontiformes</taxon>
        <taxon>Tetradontoidea</taxon>
        <taxon>Tetraodontidae</taxon>
        <taxon>Tetraodon</taxon>
    </lineage>
</organism>
<reference evidence="2" key="1">
    <citation type="journal article" date="2004" name="Nature">
        <title>Genome duplication in the teleost fish Tetraodon nigroviridis reveals the early vertebrate proto-karyotype.</title>
        <authorList>
            <person name="Jaillon O."/>
            <person name="Aury J.-M."/>
            <person name="Brunet F."/>
            <person name="Petit J.-L."/>
            <person name="Stange-Thomann N."/>
            <person name="Mauceli E."/>
            <person name="Bouneau L."/>
            <person name="Fischer C."/>
            <person name="Ozouf-Costaz C."/>
            <person name="Bernot A."/>
            <person name="Nicaud S."/>
            <person name="Jaffe D."/>
            <person name="Fisher S."/>
            <person name="Lutfalla G."/>
            <person name="Dossat C."/>
            <person name="Segurens B."/>
            <person name="Dasilva C."/>
            <person name="Salanoubat M."/>
            <person name="Levy M."/>
            <person name="Boudet N."/>
            <person name="Castellano S."/>
            <person name="Anthouard V."/>
            <person name="Jubin C."/>
            <person name="Castelli V."/>
            <person name="Katinka M."/>
            <person name="Vacherie B."/>
            <person name="Biemont C."/>
            <person name="Skalli Z."/>
            <person name="Cattolico L."/>
            <person name="Poulain J."/>
            <person name="De Berardinis V."/>
            <person name="Cruaud C."/>
            <person name="Duprat S."/>
            <person name="Brottier P."/>
            <person name="Coutanceau J.-P."/>
            <person name="Gouzy J."/>
            <person name="Parra G."/>
            <person name="Lardier G."/>
            <person name="Chapple C."/>
            <person name="McKernan K.J."/>
            <person name="McEwan P."/>
            <person name="Bosak S."/>
            <person name="Kellis M."/>
            <person name="Volff J.-N."/>
            <person name="Guigo R."/>
            <person name="Zody M.C."/>
            <person name="Mesirov J."/>
            <person name="Lindblad-Toh K."/>
            <person name="Birren B."/>
            <person name="Nusbaum C."/>
            <person name="Kahn D."/>
            <person name="Robinson-Rechavi M."/>
            <person name="Laudet V."/>
            <person name="Schachter V."/>
            <person name="Quetier F."/>
            <person name="Saurin W."/>
            <person name="Scarpelli C."/>
            <person name="Wincker P."/>
            <person name="Lander E.S."/>
            <person name="Weissenbach J."/>
            <person name="Roest Crollius H."/>
        </authorList>
    </citation>
    <scope>NUCLEOTIDE SEQUENCE [LARGE SCALE GENOMIC DNA]</scope>
</reference>
<keyword evidence="1" id="KW-0812">Transmembrane</keyword>
<gene>
    <name evidence="2" type="ORF">GSTENG00035834001</name>
</gene>
<name>Q4REB2_TETNG</name>
<evidence type="ECO:0000256" key="1">
    <source>
        <dbReference type="SAM" id="Phobius"/>
    </source>
</evidence>
<reference evidence="2" key="2">
    <citation type="submission" date="2004-02" db="EMBL/GenBank/DDBJ databases">
        <authorList>
            <consortium name="Genoscope"/>
            <consortium name="Whitehead Institute Centre for Genome Research"/>
        </authorList>
    </citation>
    <scope>NUCLEOTIDE SEQUENCE</scope>
</reference>
<dbReference type="EMBL" id="CAAE01015124">
    <property type="protein sequence ID" value="CAG13270.1"/>
    <property type="molecule type" value="Genomic_DNA"/>
</dbReference>
<sequence>MGTNVDRSAVLSVRQGMSLLLLHTPSTSFPSSFVIIFLSVAPFFCHTHTHRRTVFERWPLSFN</sequence>
<dbReference type="AlphaFoldDB" id="Q4REB2"/>
<protein>
    <submittedName>
        <fullName evidence="2">(spotted green pufferfish) hypothetical protein</fullName>
    </submittedName>
</protein>
<keyword evidence="1" id="KW-1133">Transmembrane helix</keyword>
<feature type="transmembrane region" description="Helical" evidence="1">
    <location>
        <begin position="27"/>
        <end position="45"/>
    </location>
</feature>
<accession>Q4REB2</accession>